<keyword evidence="2" id="KW-0963">Cytoplasm</keyword>
<dbReference type="GO" id="GO:0007018">
    <property type="term" value="P:microtubule-based movement"/>
    <property type="evidence" value="ECO:0007669"/>
    <property type="project" value="InterPro"/>
</dbReference>
<dbReference type="InterPro" id="IPR032384">
    <property type="entry name" value="Kif23_Arf-bd"/>
</dbReference>
<feature type="binding site" evidence="9">
    <location>
        <begin position="112"/>
        <end position="119"/>
    </location>
    <ligand>
        <name>ATP</name>
        <dbReference type="ChEBI" id="CHEBI:30616"/>
    </ligand>
</feature>
<evidence type="ECO:0000256" key="2">
    <source>
        <dbReference type="ARBA" id="ARBA00022490"/>
    </source>
</evidence>
<evidence type="ECO:0000256" key="4">
    <source>
        <dbReference type="ARBA" id="ARBA00022741"/>
    </source>
</evidence>
<feature type="binding site" evidence="9">
    <location>
        <begin position="917"/>
        <end position="924"/>
    </location>
    <ligand>
        <name>ATP</name>
        <dbReference type="ChEBI" id="CHEBI:30616"/>
    </ligand>
</feature>
<dbReference type="EMBL" id="JXLN01013259">
    <property type="protein sequence ID" value="KPM09207.1"/>
    <property type="molecule type" value="Genomic_DNA"/>
</dbReference>
<dbReference type="PROSITE" id="PS50067">
    <property type="entry name" value="KINESIN_MOTOR_2"/>
    <property type="match status" value="2"/>
</dbReference>
<dbReference type="Pfam" id="PF00225">
    <property type="entry name" value="Kinesin"/>
    <property type="match status" value="2"/>
</dbReference>
<dbReference type="InterPro" id="IPR038105">
    <property type="entry name" value="Kif23_Arf-bd_sf"/>
</dbReference>
<dbReference type="GO" id="GO:0090307">
    <property type="term" value="P:mitotic spindle assembly"/>
    <property type="evidence" value="ECO:0007669"/>
    <property type="project" value="TreeGrafter"/>
</dbReference>
<keyword evidence="6" id="KW-0175">Coiled coil</keyword>
<evidence type="ECO:0000256" key="3">
    <source>
        <dbReference type="ARBA" id="ARBA00022553"/>
    </source>
</evidence>
<feature type="domain" description="Kinesin motor" evidence="10">
    <location>
        <begin position="838"/>
        <end position="1255"/>
    </location>
</feature>
<accession>A0A132AE56</accession>
<dbReference type="PANTHER" id="PTHR47970">
    <property type="entry name" value="KINESIN-LIKE PROTEIN KIF11"/>
    <property type="match status" value="1"/>
</dbReference>
<dbReference type="InterPro" id="IPR047149">
    <property type="entry name" value="KIF11-like"/>
</dbReference>
<dbReference type="VEuPathDB" id="VectorBase:SSCA003255"/>
<comment type="subcellular location">
    <subcellularLocation>
        <location evidence="1">Cytoplasm</location>
        <location evidence="1">Cytoskeleton</location>
        <location evidence="1">Spindle</location>
    </subcellularLocation>
</comment>
<dbReference type="InterPro" id="IPR001752">
    <property type="entry name" value="Kinesin_motor_dom"/>
</dbReference>
<keyword evidence="8" id="KW-0206">Cytoskeleton</keyword>
<keyword evidence="4 9" id="KW-0547">Nucleotide-binding</keyword>
<dbReference type="InterPro" id="IPR027417">
    <property type="entry name" value="P-loop_NTPase"/>
</dbReference>
<feature type="domain" description="Kinesin motor" evidence="10">
    <location>
        <begin position="35"/>
        <end position="447"/>
    </location>
</feature>
<dbReference type="InterPro" id="IPR036961">
    <property type="entry name" value="Kinesin_motor_dom_sf"/>
</dbReference>
<protein>
    <submittedName>
        <fullName evidence="11">Kinesin-like protein KIF23-like protein</fullName>
    </submittedName>
</protein>
<dbReference type="Proteomes" id="UP000616769">
    <property type="component" value="Unassembled WGS sequence"/>
</dbReference>
<organism evidence="11 12">
    <name type="scientific">Sarcoptes scabiei</name>
    <name type="common">Itch mite</name>
    <name type="synonym">Acarus scabiei</name>
    <dbReference type="NCBI Taxonomy" id="52283"/>
    <lineage>
        <taxon>Eukaryota</taxon>
        <taxon>Metazoa</taxon>
        <taxon>Ecdysozoa</taxon>
        <taxon>Arthropoda</taxon>
        <taxon>Chelicerata</taxon>
        <taxon>Arachnida</taxon>
        <taxon>Acari</taxon>
        <taxon>Acariformes</taxon>
        <taxon>Sarcoptiformes</taxon>
        <taxon>Astigmata</taxon>
        <taxon>Psoroptidia</taxon>
        <taxon>Sarcoptoidea</taxon>
        <taxon>Sarcoptidae</taxon>
        <taxon>Sarcoptinae</taxon>
        <taxon>Sarcoptes</taxon>
    </lineage>
</organism>
<dbReference type="GO" id="GO:0008017">
    <property type="term" value="F:microtubule binding"/>
    <property type="evidence" value="ECO:0007669"/>
    <property type="project" value="InterPro"/>
</dbReference>
<evidence type="ECO:0000259" key="10">
    <source>
        <dbReference type="PROSITE" id="PS50067"/>
    </source>
</evidence>
<dbReference type="Gene3D" id="3.40.850.10">
    <property type="entry name" value="Kinesin motor domain"/>
    <property type="match status" value="2"/>
</dbReference>
<dbReference type="SMART" id="SM00129">
    <property type="entry name" value="KISc"/>
    <property type="match status" value="2"/>
</dbReference>
<dbReference type="GO" id="GO:0005524">
    <property type="term" value="F:ATP binding"/>
    <property type="evidence" value="ECO:0007669"/>
    <property type="project" value="UniProtKB-UniRule"/>
</dbReference>
<feature type="non-terminal residue" evidence="11">
    <location>
        <position position="1659"/>
    </location>
</feature>
<keyword evidence="3" id="KW-0597">Phosphoprotein</keyword>
<evidence type="ECO:0000313" key="12">
    <source>
        <dbReference type="Proteomes" id="UP000616769"/>
    </source>
</evidence>
<dbReference type="OrthoDB" id="2403182at2759"/>
<evidence type="ECO:0000256" key="6">
    <source>
        <dbReference type="ARBA" id="ARBA00023054"/>
    </source>
</evidence>
<comment type="similarity">
    <text evidence="9">Belongs to the TRAFAC class myosin-kinesin ATPase superfamily. Kinesin family.</text>
</comment>
<keyword evidence="5 9" id="KW-0067">ATP-binding</keyword>
<gene>
    <name evidence="11" type="ORF">QR98_0077400</name>
</gene>
<dbReference type="GO" id="GO:0072686">
    <property type="term" value="C:mitotic spindle"/>
    <property type="evidence" value="ECO:0007669"/>
    <property type="project" value="TreeGrafter"/>
</dbReference>
<dbReference type="GO" id="GO:0005876">
    <property type="term" value="C:spindle microtubule"/>
    <property type="evidence" value="ECO:0007669"/>
    <property type="project" value="TreeGrafter"/>
</dbReference>
<dbReference type="Gene3D" id="2.60.40.4330">
    <property type="entry name" value="Kinesin-like protein Kif23, Arf6-interacting domain"/>
    <property type="match status" value="2"/>
</dbReference>
<evidence type="ECO:0000256" key="8">
    <source>
        <dbReference type="ARBA" id="ARBA00023212"/>
    </source>
</evidence>
<dbReference type="Pfam" id="PF16540">
    <property type="entry name" value="MKLP1_Arf_bdg"/>
    <property type="match status" value="2"/>
</dbReference>
<sequence length="1659" mass="190398">INSDAVYFLFNSSVKKPGPPIKPKPATKSIGDKEPINVFCRLRPLRNPSDSVFATKLSDQLLELTSSTVRQVYKFNHVFDDQADQNKVFDLVAYPLVRDLMRGQNSLIFSYGVTSSGKTHTITGTPQEPGILPRTLDTIFNTLNKNSLQSIKYVFKVDNQNGFDFMSTPDAIMQIQKESNRLTPMKYPALRTPRSTKKRDLGTVEWENRVQADQFVKDINCDNNYAVFVSFVEVYNNYIYDLLDDSFDLITADGSSAPKSKRIMEDTSKRNYVHGVKEIEVKSSNEAFDLCIKGMKRRRIGNTHLNLESSRSHSVFNIRLVQAPLDMEGVEMIENKKYIRVSQLSIVDLAGCERTARTLATGNRLREASNINNSLLTLRNCFDILRENQKFNANKMIPYRDSKLTHLFRSFFEGDGKVEMIICINPGMEDCEETQQVCKFAETSQELTTNKTVYRYPFRNIMFQETNVNLASTINVGPNFPKRPIETPEDGEVITEWIEILEKRQSIFEINTNLNKENQKVVRAKIERIERELFVQQQQNSVLRMDLDARENQLKEYENKFSQIQRAHDDIEKKLRQQIQELQDELSIVHGKVIQLDSLNSKLQTDYNNLKKHAKDFWTDECRRMQQHYINKMKQKEIETERKLFNNKEKLDIVRKIIDNDDIEFEYPDWMLSPNGKIAKINGQQTTTATITTNKTISEQIDVKAPPVVNPRFDRGNMKQDGCKWIDHRPPGTLELGTVMQPKIKSKKRKSVSNLKASNFIGANPGSASKYSVIHHQAVENGNIKTQVFKGQVVPSSTGGAQVIFNDVETLIQSPPTKIKKPPPSSKSSSTSAVQKEPVEVYGRLRPLKTISSKTIIKKINDEILEIQPPLSSNTYRFRFKHLFDQKSTQNDIFQQIGSPLVYDLIHGHNGLIFTYGVTSSGKTYTITGSPQNCGLVPRVLDMIFNTLDRNNLQSLPFIFKPDSQNGFQLNAPPDAVKKIQENLLSNHSSSPKVKKRIVSKPDELNWENRVKEESFVKDIDCDFNYAVFVSYIEIYNNYIHDLLEDQQNETVANENNGAYGLKTNSRLKRIMEDSRKRNYVQGVKEIEVRSANDACDLLIKGINKRRVGTTEMNQQSSRSHSIFNVRIVKAPLDMEGVLPIDCSKLIQISQLSIVDLAGCERIAKTKATGNRLREAGNINNSLLTLRKCFDELRENQKGNVTKMVSYRDSKLTHLFKSYFEGDGRVKMIICINPGLEDLDETIQVCKFAETSQELVTNKTAEVYRYPFRMIKIAKSNIDYTSWMIPTVSFPDEVQIDPEDDKIIEQWSECVEKQLEYYNDFLNINKQNQLNVRQNIINLENELVLLKHENKTLKMDLQCREIQLQDYEIKFDQLNHDNEAQSIENEKLIAQNNDLETQLSELRSNLSKEKEQNIKLRQNMVTVLKKEYDKMMSYMCKILNSKDEELREQKQNQKIKFGLLKQIFSSEDSFEQLSLYSLEQMIMTLNSNSENSKKPNVIEMSKQLAIEPKALVPVLSNKSKTPEVKRVQNENGTKDVYVHIDPDAPPPVINPKYRRSLSSGAEKWIDHRPIPTLELGTIFKQNIKNKKLVTKLKASDFINRKNAASKYLLTHHEATETGSVETRIFKGDVIPSSAGGAQIIFHDVEMLKQESPSKIFQSK</sequence>
<comment type="caution">
    <text evidence="11">The sequence shown here is derived from an EMBL/GenBank/DDBJ whole genome shotgun (WGS) entry which is preliminary data.</text>
</comment>
<evidence type="ECO:0000256" key="7">
    <source>
        <dbReference type="ARBA" id="ARBA00023175"/>
    </source>
</evidence>
<dbReference type="GO" id="GO:0008574">
    <property type="term" value="F:plus-end-directed microtubule motor activity"/>
    <property type="evidence" value="ECO:0007669"/>
    <property type="project" value="TreeGrafter"/>
</dbReference>
<evidence type="ECO:0000256" key="9">
    <source>
        <dbReference type="PROSITE-ProRule" id="PRU00283"/>
    </source>
</evidence>
<keyword evidence="7 9" id="KW-0505">Motor protein</keyword>
<evidence type="ECO:0000256" key="1">
    <source>
        <dbReference type="ARBA" id="ARBA00004186"/>
    </source>
</evidence>
<dbReference type="PANTHER" id="PTHR47970:SF29">
    <property type="entry name" value="KINESIN FAMILY MEMBER 20B"/>
    <property type="match status" value="1"/>
</dbReference>
<dbReference type="SUPFAM" id="SSF52540">
    <property type="entry name" value="P-loop containing nucleoside triphosphate hydrolases"/>
    <property type="match status" value="2"/>
</dbReference>
<name>A0A132AE56_SARSC</name>
<evidence type="ECO:0000313" key="11">
    <source>
        <dbReference type="EMBL" id="KPM09207.1"/>
    </source>
</evidence>
<dbReference type="PRINTS" id="PR00380">
    <property type="entry name" value="KINESINHEAVY"/>
</dbReference>
<evidence type="ECO:0000256" key="5">
    <source>
        <dbReference type="ARBA" id="ARBA00022840"/>
    </source>
</evidence>
<proteinExistence type="inferred from homology"/>
<dbReference type="GO" id="GO:0051231">
    <property type="term" value="P:spindle elongation"/>
    <property type="evidence" value="ECO:0007669"/>
    <property type="project" value="TreeGrafter"/>
</dbReference>
<reference evidence="11 12" key="1">
    <citation type="journal article" date="2015" name="Parasit. Vectors">
        <title>Draft genome of the scabies mite.</title>
        <authorList>
            <person name="Rider S.D.Jr."/>
            <person name="Morgan M.S."/>
            <person name="Arlian L.G."/>
        </authorList>
    </citation>
    <scope>NUCLEOTIDE SEQUENCE [LARGE SCALE GENOMIC DNA]</scope>
    <source>
        <strain evidence="11">Arlian Lab</strain>
    </source>
</reference>
<dbReference type="GO" id="GO:0005634">
    <property type="term" value="C:nucleus"/>
    <property type="evidence" value="ECO:0007669"/>
    <property type="project" value="TreeGrafter"/>
</dbReference>